<sequence length="78" mass="9297">MYKSAILDFARLSRRGQIWAHPTLFFIQWFILKDHTSFSFRALDTWRNEGSVARRLLTVMNTIVPSRMLIDRNNSIMH</sequence>
<gene>
    <name evidence="1" type="primary">Acey_s0150.g2787</name>
    <name evidence="1" type="ORF">Y032_0150g2787</name>
</gene>
<proteinExistence type="predicted"/>
<evidence type="ECO:0000313" key="2">
    <source>
        <dbReference type="Proteomes" id="UP000024635"/>
    </source>
</evidence>
<accession>A0A016T1I0</accession>
<protein>
    <submittedName>
        <fullName evidence="1">Uncharacterized protein</fullName>
    </submittedName>
</protein>
<dbReference type="EMBL" id="JARK01001486">
    <property type="protein sequence ID" value="EYB96501.1"/>
    <property type="molecule type" value="Genomic_DNA"/>
</dbReference>
<dbReference type="Proteomes" id="UP000024635">
    <property type="component" value="Unassembled WGS sequence"/>
</dbReference>
<name>A0A016T1I0_9BILA</name>
<comment type="caution">
    <text evidence="1">The sequence shown here is derived from an EMBL/GenBank/DDBJ whole genome shotgun (WGS) entry which is preliminary data.</text>
</comment>
<keyword evidence="2" id="KW-1185">Reference proteome</keyword>
<dbReference type="AlphaFoldDB" id="A0A016T1I0"/>
<reference evidence="2" key="1">
    <citation type="journal article" date="2015" name="Nat. Genet.">
        <title>The genome and transcriptome of the zoonotic hookworm Ancylostoma ceylanicum identify infection-specific gene families.</title>
        <authorList>
            <person name="Schwarz E.M."/>
            <person name="Hu Y."/>
            <person name="Antoshechkin I."/>
            <person name="Miller M.M."/>
            <person name="Sternberg P.W."/>
            <person name="Aroian R.V."/>
        </authorList>
    </citation>
    <scope>NUCLEOTIDE SEQUENCE</scope>
    <source>
        <strain evidence="2">HY135</strain>
    </source>
</reference>
<organism evidence="1 2">
    <name type="scientific">Ancylostoma ceylanicum</name>
    <dbReference type="NCBI Taxonomy" id="53326"/>
    <lineage>
        <taxon>Eukaryota</taxon>
        <taxon>Metazoa</taxon>
        <taxon>Ecdysozoa</taxon>
        <taxon>Nematoda</taxon>
        <taxon>Chromadorea</taxon>
        <taxon>Rhabditida</taxon>
        <taxon>Rhabditina</taxon>
        <taxon>Rhabditomorpha</taxon>
        <taxon>Strongyloidea</taxon>
        <taxon>Ancylostomatidae</taxon>
        <taxon>Ancylostomatinae</taxon>
        <taxon>Ancylostoma</taxon>
    </lineage>
</organism>
<evidence type="ECO:0000313" key="1">
    <source>
        <dbReference type="EMBL" id="EYB96501.1"/>
    </source>
</evidence>